<dbReference type="NCBIfam" id="TIGR01640">
    <property type="entry name" value="F_box_assoc_1"/>
    <property type="match status" value="1"/>
</dbReference>
<name>M1D9M7_SOLTU</name>
<proteinExistence type="predicted"/>
<evidence type="ECO:0000313" key="4">
    <source>
        <dbReference type="Proteomes" id="UP000011115"/>
    </source>
</evidence>
<dbReference type="HOGENOM" id="CLU_027176_1_4_1"/>
<organism evidence="3 4">
    <name type="scientific">Solanum tuberosum</name>
    <name type="common">Potato</name>
    <dbReference type="NCBI Taxonomy" id="4113"/>
    <lineage>
        <taxon>Eukaryota</taxon>
        <taxon>Viridiplantae</taxon>
        <taxon>Streptophyta</taxon>
        <taxon>Embryophyta</taxon>
        <taxon>Tracheophyta</taxon>
        <taxon>Spermatophyta</taxon>
        <taxon>Magnoliopsida</taxon>
        <taxon>eudicotyledons</taxon>
        <taxon>Gunneridae</taxon>
        <taxon>Pentapetalae</taxon>
        <taxon>asterids</taxon>
        <taxon>lamiids</taxon>
        <taxon>Solanales</taxon>
        <taxon>Solanaceae</taxon>
        <taxon>Solanoideae</taxon>
        <taxon>Solaneae</taxon>
        <taxon>Solanum</taxon>
    </lineage>
</organism>
<dbReference type="AlphaFoldDB" id="M1D9M7"/>
<reference evidence="3" key="2">
    <citation type="submission" date="2015-06" db="UniProtKB">
        <authorList>
            <consortium name="EnsemblPlants"/>
        </authorList>
    </citation>
    <scope>IDENTIFICATION</scope>
    <source>
        <strain evidence="3">DM1-3 516 R44</strain>
    </source>
</reference>
<evidence type="ECO:0000259" key="2">
    <source>
        <dbReference type="SMART" id="SM00256"/>
    </source>
</evidence>
<protein>
    <submittedName>
        <fullName evidence="3">F-box protein</fullName>
    </submittedName>
</protein>
<dbReference type="SMART" id="SM00256">
    <property type="entry name" value="FBOX"/>
    <property type="match status" value="1"/>
</dbReference>
<dbReference type="InterPro" id="IPR006527">
    <property type="entry name" value="F-box-assoc_dom_typ1"/>
</dbReference>
<dbReference type="SUPFAM" id="SSF81383">
    <property type="entry name" value="F-box domain"/>
    <property type="match status" value="1"/>
</dbReference>
<dbReference type="Pfam" id="PF00646">
    <property type="entry name" value="F-box"/>
    <property type="match status" value="1"/>
</dbReference>
<dbReference type="PANTHER" id="PTHR31672">
    <property type="entry name" value="BNACNNG10540D PROTEIN"/>
    <property type="match status" value="1"/>
</dbReference>
<reference evidence="4" key="1">
    <citation type="journal article" date="2011" name="Nature">
        <title>Genome sequence and analysis of the tuber crop potato.</title>
        <authorList>
            <consortium name="The Potato Genome Sequencing Consortium"/>
        </authorList>
    </citation>
    <scope>NUCLEOTIDE SEQUENCE [LARGE SCALE GENOMIC DNA]</scope>
    <source>
        <strain evidence="4">cv. DM1-3 516 R44</strain>
    </source>
</reference>
<dbReference type="InterPro" id="IPR036047">
    <property type="entry name" value="F-box-like_dom_sf"/>
</dbReference>
<dbReference type="InterPro" id="IPR011043">
    <property type="entry name" value="Gal_Oxase/kelch_b-propeller"/>
</dbReference>
<dbReference type="InParanoid" id="M1D9M7"/>
<dbReference type="Proteomes" id="UP000011115">
    <property type="component" value="Unassembled WGS sequence"/>
</dbReference>
<dbReference type="EnsemblPlants" id="PGSC0003DMT400085500">
    <property type="protein sequence ID" value="PGSC0003DMT400085500"/>
    <property type="gene ID" value="PGSC0003DMG400035071"/>
</dbReference>
<sequence length="383" mass="44676">MELEASNLHQKRRKHTTHTPLPSSSVQDSNFESGVLPGGLITEILLRLQVKHLLKFKCVSKFWLGLICSPEFVKIHLRRSANDKTCHRLMLTFDSPEKNLKDCFVNSLFYDYVTKTIDVDYLPKIFYESIKFVGSVNGLICVAIEEKDVFLWNPSIRKLKKLPSSGTDSFYMYGFGYDELHDDHKVMVITKIVDDDNSGYNVGKIYSLNSNSWKRLDDKRSAIQIYKSGMLVNGKLHWAITNKLSINYYDWVILVVDLVDGRWKEIENPRYGEGTFYSIPYLGVLENELSMICQYTMNQVDVWVMNEYEVKESWTKMFNISVGVYYLFAPSFCMSSEGEFLCKNTSFFMIYNPHDDSKRFPRKSNYDHLEEAQLYIDSLVWPF</sequence>
<feature type="compositionally biased region" description="Polar residues" evidence="1">
    <location>
        <begin position="18"/>
        <end position="28"/>
    </location>
</feature>
<dbReference type="InterPro" id="IPR017451">
    <property type="entry name" value="F-box-assoc_interact_dom"/>
</dbReference>
<keyword evidence="4" id="KW-1185">Reference proteome</keyword>
<evidence type="ECO:0000313" key="3">
    <source>
        <dbReference type="EnsemblPlants" id="PGSC0003DMT400085500"/>
    </source>
</evidence>
<dbReference type="Gramene" id="PGSC0003DMT400085500">
    <property type="protein sequence ID" value="PGSC0003DMT400085500"/>
    <property type="gene ID" value="PGSC0003DMG400035071"/>
</dbReference>
<feature type="region of interest" description="Disordered" evidence="1">
    <location>
        <begin position="1"/>
        <end position="28"/>
    </location>
</feature>
<dbReference type="FunCoup" id="M1D9M7">
    <property type="interactions" value="10"/>
</dbReference>
<dbReference type="SUPFAM" id="SSF50965">
    <property type="entry name" value="Galactose oxidase, central domain"/>
    <property type="match status" value="1"/>
</dbReference>
<evidence type="ECO:0000256" key="1">
    <source>
        <dbReference type="SAM" id="MobiDB-lite"/>
    </source>
</evidence>
<feature type="domain" description="F-box" evidence="2">
    <location>
        <begin position="36"/>
        <end position="76"/>
    </location>
</feature>
<dbReference type="InterPro" id="IPR050796">
    <property type="entry name" value="SCF_F-box_component"/>
</dbReference>
<dbReference type="eggNOG" id="ENOG502QUVH">
    <property type="taxonomic scope" value="Eukaryota"/>
</dbReference>
<dbReference type="InterPro" id="IPR001810">
    <property type="entry name" value="F-box_dom"/>
</dbReference>
<dbReference type="PaxDb" id="4113-PGSC0003DMT400085500"/>
<dbReference type="Pfam" id="PF07734">
    <property type="entry name" value="FBA_1"/>
    <property type="match status" value="1"/>
</dbReference>
<accession>M1D9M7</accession>
<dbReference type="PANTHER" id="PTHR31672:SF13">
    <property type="entry name" value="F-BOX PROTEIN CPR30-LIKE"/>
    <property type="match status" value="1"/>
</dbReference>
<dbReference type="OMA" id="ANDKTCH"/>